<evidence type="ECO:0000313" key="2">
    <source>
        <dbReference type="EMBL" id="KAG5653179.1"/>
    </source>
</evidence>
<dbReference type="EMBL" id="JABCKI010000069">
    <property type="protein sequence ID" value="KAG5653179.1"/>
    <property type="molecule type" value="Genomic_DNA"/>
</dbReference>
<sequence length="71" mass="6908">MPAKSPSSTSARVSAGQAKAGKTARTQTQTTTTTGTPTVSKTSGGASKSPKAPTVVPAATPKAPSGKVPKK</sequence>
<feature type="compositionally biased region" description="Polar residues" evidence="1">
    <location>
        <begin position="1"/>
        <end position="12"/>
    </location>
</feature>
<evidence type="ECO:0000313" key="3">
    <source>
        <dbReference type="Proteomes" id="UP000717328"/>
    </source>
</evidence>
<comment type="caution">
    <text evidence="2">The sequence shown here is derived from an EMBL/GenBank/DDBJ whole genome shotgun (WGS) entry which is preliminary data.</text>
</comment>
<protein>
    <submittedName>
        <fullName evidence="2">Uncharacterized protein</fullName>
    </submittedName>
</protein>
<reference evidence="2" key="1">
    <citation type="submission" date="2021-02" db="EMBL/GenBank/DDBJ databases">
        <authorList>
            <person name="Nieuwenhuis M."/>
            <person name="Van De Peppel L.J.J."/>
        </authorList>
    </citation>
    <scope>NUCLEOTIDE SEQUENCE</scope>
    <source>
        <strain evidence="2">D49</strain>
    </source>
</reference>
<gene>
    <name evidence="2" type="ORF">H0H81_001896</name>
</gene>
<reference evidence="2" key="2">
    <citation type="submission" date="2021-10" db="EMBL/GenBank/DDBJ databases">
        <title>Phylogenomics reveals ancestral predisposition of the termite-cultivated fungus Termitomyces towards a domesticated lifestyle.</title>
        <authorList>
            <person name="Auxier B."/>
            <person name="Grum-Grzhimaylo A."/>
            <person name="Cardenas M.E."/>
            <person name="Lodge J.D."/>
            <person name="Laessoe T."/>
            <person name="Pedersen O."/>
            <person name="Smith M.E."/>
            <person name="Kuyper T.W."/>
            <person name="Franco-Molano E.A."/>
            <person name="Baroni T.J."/>
            <person name="Aanen D.K."/>
        </authorList>
    </citation>
    <scope>NUCLEOTIDE SEQUENCE</scope>
    <source>
        <strain evidence="2">D49</strain>
    </source>
</reference>
<name>A0A9P7GNN8_9AGAR</name>
<dbReference type="AlphaFoldDB" id="A0A9P7GNN8"/>
<feature type="region of interest" description="Disordered" evidence="1">
    <location>
        <begin position="1"/>
        <end position="71"/>
    </location>
</feature>
<proteinExistence type="predicted"/>
<keyword evidence="3" id="KW-1185">Reference proteome</keyword>
<feature type="compositionally biased region" description="Low complexity" evidence="1">
    <location>
        <begin position="17"/>
        <end position="64"/>
    </location>
</feature>
<evidence type="ECO:0000256" key="1">
    <source>
        <dbReference type="SAM" id="MobiDB-lite"/>
    </source>
</evidence>
<accession>A0A9P7GNN8</accession>
<dbReference type="Proteomes" id="UP000717328">
    <property type="component" value="Unassembled WGS sequence"/>
</dbReference>
<organism evidence="2 3">
    <name type="scientific">Sphagnurus paluster</name>
    <dbReference type="NCBI Taxonomy" id="117069"/>
    <lineage>
        <taxon>Eukaryota</taxon>
        <taxon>Fungi</taxon>
        <taxon>Dikarya</taxon>
        <taxon>Basidiomycota</taxon>
        <taxon>Agaricomycotina</taxon>
        <taxon>Agaricomycetes</taxon>
        <taxon>Agaricomycetidae</taxon>
        <taxon>Agaricales</taxon>
        <taxon>Tricholomatineae</taxon>
        <taxon>Lyophyllaceae</taxon>
        <taxon>Sphagnurus</taxon>
    </lineage>
</organism>